<evidence type="ECO:0000256" key="13">
    <source>
        <dbReference type="ARBA" id="ARBA00083306"/>
    </source>
</evidence>
<dbReference type="HAMAP" id="MF_00159">
    <property type="entry name" value="IspG"/>
    <property type="match status" value="1"/>
</dbReference>
<dbReference type="Gene3D" id="3.30.413.10">
    <property type="entry name" value="Sulfite Reductase Hemoprotein, domain 1"/>
    <property type="match status" value="1"/>
</dbReference>
<evidence type="ECO:0000256" key="8">
    <source>
        <dbReference type="ARBA" id="ARBA00051119"/>
    </source>
</evidence>
<comment type="similarity">
    <text evidence="10">Belongs to the IspG family.</text>
</comment>
<keyword evidence="7" id="KW-0414">Isoprene biosynthesis</keyword>
<evidence type="ECO:0000259" key="14">
    <source>
        <dbReference type="Pfam" id="PF04551"/>
    </source>
</evidence>
<evidence type="ECO:0000256" key="1">
    <source>
        <dbReference type="ARBA" id="ARBA00001966"/>
    </source>
</evidence>
<evidence type="ECO:0000256" key="3">
    <source>
        <dbReference type="ARBA" id="ARBA00022723"/>
    </source>
</evidence>
<dbReference type="GO" id="GO:0005506">
    <property type="term" value="F:iron ion binding"/>
    <property type="evidence" value="ECO:0007669"/>
    <property type="project" value="InterPro"/>
</dbReference>
<dbReference type="GO" id="GO:0009507">
    <property type="term" value="C:chloroplast"/>
    <property type="evidence" value="ECO:0007669"/>
    <property type="project" value="TreeGrafter"/>
</dbReference>
<dbReference type="GO" id="GO:0051539">
    <property type="term" value="F:4 iron, 4 sulfur cluster binding"/>
    <property type="evidence" value="ECO:0007669"/>
    <property type="project" value="UniProtKB-KW"/>
</dbReference>
<dbReference type="InterPro" id="IPR011005">
    <property type="entry name" value="Dihydropteroate_synth-like_sf"/>
</dbReference>
<accession>A0A7R9XT29</accession>
<dbReference type="EC" id="1.17.7.1" evidence="11"/>
<feature type="domain" description="IspG TIM-barrel" evidence="14">
    <location>
        <begin position="77"/>
        <end position="347"/>
    </location>
</feature>
<evidence type="ECO:0000256" key="4">
    <source>
        <dbReference type="ARBA" id="ARBA00023002"/>
    </source>
</evidence>
<dbReference type="NCBIfam" id="TIGR00612">
    <property type="entry name" value="ispG_gcpE"/>
    <property type="match status" value="1"/>
</dbReference>
<dbReference type="SUPFAM" id="SSF56014">
    <property type="entry name" value="Nitrite and sulphite reductase 4Fe-4S domain-like"/>
    <property type="match status" value="1"/>
</dbReference>
<keyword evidence="3" id="KW-0479">Metal-binding</keyword>
<keyword evidence="5" id="KW-0408">Iron</keyword>
<evidence type="ECO:0000256" key="2">
    <source>
        <dbReference type="ARBA" id="ARBA00022485"/>
    </source>
</evidence>
<sequence length="732" mass="79276">MAALGSAMRATTILPSARAFAGRKHAKKAQVSTVTRAASAEKAGPKIVEVAAAVDHNDLLPEGLYCNAHYQTTRRKTRTVTIGNVKLGSDHPIVRQTMTTSDTRDVEATVAEVIKCADAGAEMVRITVQGMQEAKACKVIKETLMAKGYTTPLIADIHFAPKVAMMVAECFDKIRVNPGNFADGRKTFEEKLYETDEEYNEELEMIEETFTPLVLKCKERGVAMRIGTNHGSLSARTLSRYGDTPAGMVESAFEFARICRKHDYHNFVFSMKASNPLVMVQAYRLLAHEMWKLGWDYPLHLGVTEAGEGEDGRMKSSIGIGALLLDGLGDTIRVSLTEASHLEMEPCTRLRDLGMDACEKKIGVEKFDETARDFKSFGRRESQLPVQKEDDAIDLRNVLHRDGSVLSAVTPEMLASEDPFYRDLGAKLAVGMPLRDIATSDSIILREIPKPDDEKANRSIRRLQEIGVGVLAPVDALAKTPVANAIAMVAAKDAATATIPDCAARVAVVIDGTESEEEIVAALATDPVMCLIATAPGVSRLHASRRVFEWMHRAGSAVPVIHNMQFDASAEKDTVVIESGAQAGGLLCDGLGDGVVVEHPGVPLSYLRTTSFGLLQGSRMRNTKTEYVSCPSCGRTLFDLQEVTAAISERTGHLPGVAIAVMGCIVNGPGEMADADFGYVGGAPGKIDLYVGKEVVKRGIDNDTACDELIQLIKDHGRWVEKEVEEEEAVAA</sequence>
<organism evidence="16">
    <name type="scientific">Micromonas pusilla</name>
    <name type="common">Picoplanktonic green alga</name>
    <name type="synonym">Chromulina pusilla</name>
    <dbReference type="NCBI Taxonomy" id="38833"/>
    <lineage>
        <taxon>Eukaryota</taxon>
        <taxon>Viridiplantae</taxon>
        <taxon>Chlorophyta</taxon>
        <taxon>Mamiellophyceae</taxon>
        <taxon>Mamiellales</taxon>
        <taxon>Mamiellaceae</taxon>
        <taxon>Micromonas</taxon>
    </lineage>
</organism>
<keyword evidence="6" id="KW-0411">Iron-sulfur</keyword>
<dbReference type="PANTHER" id="PTHR30454:SF0">
    <property type="entry name" value="4-HYDROXY-3-METHYLBUT-2-EN-1-YL DIPHOSPHATE SYNTHASE (FERREDOXIN), CHLOROPLASTIC"/>
    <property type="match status" value="1"/>
</dbReference>
<evidence type="ECO:0000256" key="9">
    <source>
        <dbReference type="ARBA" id="ARBA00060620"/>
    </source>
</evidence>
<dbReference type="InterPro" id="IPR017178">
    <property type="entry name" value="IspG_atypical"/>
</dbReference>
<evidence type="ECO:0000256" key="10">
    <source>
        <dbReference type="ARBA" id="ARBA00061554"/>
    </source>
</evidence>
<evidence type="ECO:0000256" key="7">
    <source>
        <dbReference type="ARBA" id="ARBA00023229"/>
    </source>
</evidence>
<evidence type="ECO:0000256" key="11">
    <source>
        <dbReference type="ARBA" id="ARBA00067018"/>
    </source>
</evidence>
<gene>
    <name evidence="16" type="ORF">MPUS1402_LOCUS589</name>
</gene>
<dbReference type="InterPro" id="IPR004588">
    <property type="entry name" value="IspG_bac-typ"/>
</dbReference>
<protein>
    <recommendedName>
        <fullName evidence="12">4-hydroxy-3-methylbut-2-en-1-yl diphosphate synthase (ferredoxin), chloroplastic</fullName>
        <ecNumber evidence="11">1.17.7.1</ecNumber>
    </recommendedName>
    <alternativeName>
        <fullName evidence="13">1-hydroxy-2-methyl-2-(E)-butenyl 4-diphosphate synthase</fullName>
    </alternativeName>
</protein>
<dbReference type="Pfam" id="PF04551">
    <property type="entry name" value="GcpE"/>
    <property type="match status" value="1"/>
</dbReference>
<dbReference type="Pfam" id="PF26540">
    <property type="entry name" value="GcpE_C"/>
    <property type="match status" value="1"/>
</dbReference>
<dbReference type="GO" id="GO:0019288">
    <property type="term" value="P:isopentenyl diphosphate biosynthetic process, methylerythritol 4-phosphate pathway"/>
    <property type="evidence" value="ECO:0007669"/>
    <property type="project" value="TreeGrafter"/>
</dbReference>
<evidence type="ECO:0000256" key="6">
    <source>
        <dbReference type="ARBA" id="ARBA00023014"/>
    </source>
</evidence>
<feature type="domain" description="IspG C-terminal" evidence="15">
    <location>
        <begin position="626"/>
        <end position="714"/>
    </location>
</feature>
<name>A0A7R9XT29_MICPS</name>
<reference evidence="16" key="1">
    <citation type="submission" date="2021-01" db="EMBL/GenBank/DDBJ databases">
        <authorList>
            <person name="Corre E."/>
            <person name="Pelletier E."/>
            <person name="Niang G."/>
            <person name="Scheremetjew M."/>
            <person name="Finn R."/>
            <person name="Kale V."/>
            <person name="Holt S."/>
            <person name="Cochrane G."/>
            <person name="Meng A."/>
            <person name="Brown T."/>
            <person name="Cohen L."/>
        </authorList>
    </citation>
    <scope>NUCLEOTIDE SEQUENCE</scope>
    <source>
        <strain evidence="16">RCC1614</strain>
    </source>
</reference>
<evidence type="ECO:0000259" key="15">
    <source>
        <dbReference type="Pfam" id="PF26540"/>
    </source>
</evidence>
<dbReference type="InterPro" id="IPR058578">
    <property type="entry name" value="IspG_TIM"/>
</dbReference>
<dbReference type="PIRSF" id="PIRSF037336">
    <property type="entry name" value="IspG_like"/>
    <property type="match status" value="1"/>
</dbReference>
<keyword evidence="2" id="KW-0004">4Fe-4S</keyword>
<dbReference type="FunFam" id="3.30.413.10:FF:000006">
    <property type="entry name" value="4-hydroxy-3-methylbut-2-en-1-yl diphosphate synthase (flavodoxin)"/>
    <property type="match status" value="1"/>
</dbReference>
<dbReference type="InterPro" id="IPR058579">
    <property type="entry name" value="IspG_C"/>
</dbReference>
<dbReference type="GO" id="GO:0046429">
    <property type="term" value="F:4-hydroxy-3-methylbut-2-en-1-yl diphosphate synthase activity (ferredoxin)"/>
    <property type="evidence" value="ECO:0007669"/>
    <property type="project" value="UniProtKB-EC"/>
</dbReference>
<dbReference type="Gene3D" id="3.20.20.20">
    <property type="entry name" value="Dihydropteroate synthase-like"/>
    <property type="match status" value="1"/>
</dbReference>
<keyword evidence="4" id="KW-0560">Oxidoreductase</keyword>
<dbReference type="PANTHER" id="PTHR30454">
    <property type="entry name" value="4-HYDROXY-3-METHYLBUT-2-EN-1-YL DIPHOSPHATE SYNTHASE"/>
    <property type="match status" value="1"/>
</dbReference>
<dbReference type="GO" id="GO:0016114">
    <property type="term" value="P:terpenoid biosynthetic process"/>
    <property type="evidence" value="ECO:0007669"/>
    <property type="project" value="InterPro"/>
</dbReference>
<evidence type="ECO:0000256" key="5">
    <source>
        <dbReference type="ARBA" id="ARBA00023004"/>
    </source>
</evidence>
<evidence type="ECO:0000256" key="12">
    <source>
        <dbReference type="ARBA" id="ARBA00072132"/>
    </source>
</evidence>
<dbReference type="InterPro" id="IPR045854">
    <property type="entry name" value="NO2/SO3_Rdtase_4Fe4S_sf"/>
</dbReference>
<dbReference type="AlphaFoldDB" id="A0A7R9XT29"/>
<comment type="pathway">
    <text evidence="9">Isoprenoid biosynthesis; isopentenyl diphosphate biosynthesis via DXP pathway; isopentenyl diphosphate from 1-deoxy-D-xylulose 5-phosphate: step 5/6.</text>
</comment>
<comment type="catalytic activity">
    <reaction evidence="8">
        <text>(2E)-4-hydroxy-3-methylbut-2-enyl diphosphate + 2 oxidized [2Fe-2S]-[ferredoxin] + H2O = 2-C-methyl-D-erythritol 2,4-cyclic diphosphate + 2 reduced [2Fe-2S]-[ferredoxin] + H(+)</text>
        <dbReference type="Rhea" id="RHEA:26119"/>
        <dbReference type="Rhea" id="RHEA-COMP:10000"/>
        <dbReference type="Rhea" id="RHEA-COMP:10001"/>
        <dbReference type="ChEBI" id="CHEBI:15377"/>
        <dbReference type="ChEBI" id="CHEBI:15378"/>
        <dbReference type="ChEBI" id="CHEBI:33737"/>
        <dbReference type="ChEBI" id="CHEBI:33738"/>
        <dbReference type="ChEBI" id="CHEBI:58483"/>
        <dbReference type="ChEBI" id="CHEBI:128753"/>
        <dbReference type="EC" id="1.17.7.1"/>
    </reaction>
</comment>
<proteinExistence type="inferred from homology"/>
<dbReference type="FunFam" id="3.20.20.20:FF:000005">
    <property type="entry name" value="4-hydroxy-3-methylbut-2-en-1-yl diphosphate synthase (flavodoxin)"/>
    <property type="match status" value="1"/>
</dbReference>
<evidence type="ECO:0000313" key="16">
    <source>
        <dbReference type="EMBL" id="CAD8227265.1"/>
    </source>
</evidence>
<comment type="cofactor">
    <cofactor evidence="1">
        <name>[4Fe-4S] cluster</name>
        <dbReference type="ChEBI" id="CHEBI:49883"/>
    </cofactor>
</comment>
<dbReference type="EMBL" id="HBDY01000810">
    <property type="protein sequence ID" value="CAD8227265.1"/>
    <property type="molecule type" value="Transcribed_RNA"/>
</dbReference>